<dbReference type="CDD" id="cd04301">
    <property type="entry name" value="NAT_SF"/>
    <property type="match status" value="1"/>
</dbReference>
<feature type="domain" description="N-acetyltransferase" evidence="1">
    <location>
        <begin position="1"/>
        <end position="98"/>
    </location>
</feature>
<organism evidence="3 4">
    <name type="scientific">Amnibacterium flavum</name>
    <dbReference type="NCBI Taxonomy" id="2173173"/>
    <lineage>
        <taxon>Bacteria</taxon>
        <taxon>Bacillati</taxon>
        <taxon>Actinomycetota</taxon>
        <taxon>Actinomycetes</taxon>
        <taxon>Micrococcales</taxon>
        <taxon>Microbacteriaceae</taxon>
        <taxon>Amnibacterium</taxon>
    </lineage>
</organism>
<keyword evidence="3" id="KW-0808">Transferase</keyword>
<dbReference type="InterPro" id="IPR031165">
    <property type="entry name" value="GNAT_YJDJ"/>
</dbReference>
<dbReference type="InterPro" id="IPR045057">
    <property type="entry name" value="Gcn5-rel_NAT"/>
</dbReference>
<dbReference type="AlphaFoldDB" id="A0A2V1HPZ1"/>
<gene>
    <name evidence="3" type="ORF">DDQ50_13005</name>
</gene>
<evidence type="ECO:0000259" key="2">
    <source>
        <dbReference type="PROSITE" id="PS51729"/>
    </source>
</evidence>
<name>A0A2V1HPZ1_9MICO</name>
<comment type="caution">
    <text evidence="3">The sequence shown here is derived from an EMBL/GenBank/DDBJ whole genome shotgun (WGS) entry which is preliminary data.</text>
</comment>
<dbReference type="PROSITE" id="PS51186">
    <property type="entry name" value="GNAT"/>
    <property type="match status" value="1"/>
</dbReference>
<accession>A0A2V1HPZ1</accession>
<dbReference type="PROSITE" id="PS51729">
    <property type="entry name" value="GNAT_YJDJ"/>
    <property type="match status" value="1"/>
</dbReference>
<dbReference type="Proteomes" id="UP000244893">
    <property type="component" value="Unassembled WGS sequence"/>
</dbReference>
<proteinExistence type="predicted"/>
<dbReference type="GO" id="GO:0016747">
    <property type="term" value="F:acyltransferase activity, transferring groups other than amino-acyl groups"/>
    <property type="evidence" value="ECO:0007669"/>
    <property type="project" value="InterPro"/>
</dbReference>
<feature type="domain" description="N-acetyltransferase" evidence="2">
    <location>
        <begin position="9"/>
        <end position="95"/>
    </location>
</feature>
<evidence type="ECO:0000313" key="3">
    <source>
        <dbReference type="EMBL" id="PVZ94608.1"/>
    </source>
</evidence>
<dbReference type="Gene3D" id="3.40.630.30">
    <property type="match status" value="1"/>
</dbReference>
<dbReference type="OrthoDB" id="5405911at2"/>
<dbReference type="PANTHER" id="PTHR31435:SF10">
    <property type="entry name" value="BSR4717 PROTEIN"/>
    <property type="match status" value="1"/>
</dbReference>
<dbReference type="RefSeq" id="WP_116757119.1">
    <property type="nucleotide sequence ID" value="NZ_JBHUEX010000001.1"/>
</dbReference>
<protein>
    <submittedName>
        <fullName evidence="3">N-acetyltransferase</fullName>
    </submittedName>
</protein>
<sequence length="98" mass="10609">MSDESITVRFDGDNNRFLAEVDGTQAGVCKYLDEGDVWVITHTVVDEAFEGRGIGSLLARAALDGAREQGKKVVPQCPFVAAYVGKHDDWNDILVPAA</sequence>
<dbReference type="InterPro" id="IPR000182">
    <property type="entry name" value="GNAT_dom"/>
</dbReference>
<keyword evidence="4" id="KW-1185">Reference proteome</keyword>
<dbReference type="PANTHER" id="PTHR31435">
    <property type="entry name" value="PROTEIN NATD1"/>
    <property type="match status" value="1"/>
</dbReference>
<dbReference type="SUPFAM" id="SSF55729">
    <property type="entry name" value="Acyl-CoA N-acyltransferases (Nat)"/>
    <property type="match status" value="1"/>
</dbReference>
<dbReference type="InterPro" id="IPR016181">
    <property type="entry name" value="Acyl_CoA_acyltransferase"/>
</dbReference>
<evidence type="ECO:0000313" key="4">
    <source>
        <dbReference type="Proteomes" id="UP000244893"/>
    </source>
</evidence>
<dbReference type="EMBL" id="QEOP01000002">
    <property type="protein sequence ID" value="PVZ94608.1"/>
    <property type="molecule type" value="Genomic_DNA"/>
</dbReference>
<evidence type="ECO:0000259" key="1">
    <source>
        <dbReference type="PROSITE" id="PS51186"/>
    </source>
</evidence>
<reference evidence="3 4" key="1">
    <citation type="submission" date="2018-05" db="EMBL/GenBank/DDBJ databases">
        <title>Amnibacterium sp. M8JJ-5, whole genome shotgun sequence.</title>
        <authorList>
            <person name="Tuo L."/>
        </authorList>
    </citation>
    <scope>NUCLEOTIDE SEQUENCE [LARGE SCALE GENOMIC DNA]</scope>
    <source>
        <strain evidence="3 4">M8JJ-5</strain>
    </source>
</reference>
<dbReference type="Pfam" id="PF14542">
    <property type="entry name" value="Acetyltransf_CG"/>
    <property type="match status" value="1"/>
</dbReference>